<evidence type="ECO:0000313" key="2">
    <source>
        <dbReference type="EMBL" id="ARO88384.1"/>
    </source>
</evidence>
<proteinExistence type="predicted"/>
<name>A0A1W6SRE4_9PROT</name>
<dbReference type="SUPFAM" id="SSF47781">
    <property type="entry name" value="RuvA domain 2-like"/>
    <property type="match status" value="1"/>
</dbReference>
<dbReference type="Proteomes" id="UP000012179">
    <property type="component" value="Chromosome"/>
</dbReference>
<evidence type="ECO:0000313" key="3">
    <source>
        <dbReference type="Proteomes" id="UP000012179"/>
    </source>
</evidence>
<dbReference type="PANTHER" id="PTHR21180:SF32">
    <property type="entry name" value="ENDONUCLEASE_EXONUCLEASE_PHOSPHATASE FAMILY DOMAIN-CONTAINING PROTEIN 1"/>
    <property type="match status" value="1"/>
</dbReference>
<dbReference type="InterPro" id="IPR004509">
    <property type="entry name" value="Competence_ComEA_HhH"/>
</dbReference>
<dbReference type="OrthoDB" id="8687931at2"/>
<keyword evidence="3" id="KW-1185">Reference proteome</keyword>
<dbReference type="KEGG" id="nlc:EBAPG3_011710"/>
<dbReference type="Gene3D" id="1.10.150.280">
    <property type="entry name" value="AF1531-like domain"/>
    <property type="match status" value="1"/>
</dbReference>
<dbReference type="NCBIfam" id="TIGR00426">
    <property type="entry name" value="competence protein ComEA helix-hairpin-helix repeat region"/>
    <property type="match status" value="1"/>
</dbReference>
<dbReference type="EMBL" id="CP021106">
    <property type="protein sequence ID" value="ARO88384.1"/>
    <property type="molecule type" value="Genomic_DNA"/>
</dbReference>
<dbReference type="Pfam" id="PF12836">
    <property type="entry name" value="HHH_3"/>
    <property type="match status" value="1"/>
</dbReference>
<feature type="signal peptide" evidence="1">
    <location>
        <begin position="1"/>
        <end position="20"/>
    </location>
</feature>
<sequence>MKKSLITIVTLLTFTGSAYAAVNINTATQAELQTLKGITAAKAKAIIDYRSKAGSFKSTDDLEKVEGVNSHTVDMQQLRRDITLTGPTVLRNESKPAGK</sequence>
<dbReference type="AlphaFoldDB" id="A0A1W6SRE4"/>
<evidence type="ECO:0000256" key="1">
    <source>
        <dbReference type="SAM" id="SignalP"/>
    </source>
</evidence>
<organism evidence="2 3">
    <name type="scientific">Nitrosospira lacus</name>
    <dbReference type="NCBI Taxonomy" id="1288494"/>
    <lineage>
        <taxon>Bacteria</taxon>
        <taxon>Pseudomonadati</taxon>
        <taxon>Pseudomonadota</taxon>
        <taxon>Betaproteobacteria</taxon>
        <taxon>Nitrosomonadales</taxon>
        <taxon>Nitrosomonadaceae</taxon>
        <taxon>Nitrosospira</taxon>
    </lineage>
</organism>
<gene>
    <name evidence="2" type="ORF">EBAPG3_011710</name>
</gene>
<accession>A0A1W6SRE4</accession>
<keyword evidence="1" id="KW-0732">Signal</keyword>
<dbReference type="GO" id="GO:0015628">
    <property type="term" value="P:protein secretion by the type II secretion system"/>
    <property type="evidence" value="ECO:0007669"/>
    <property type="project" value="TreeGrafter"/>
</dbReference>
<dbReference type="InterPro" id="IPR051675">
    <property type="entry name" value="Endo/Exo/Phosphatase_dom_1"/>
</dbReference>
<dbReference type="RefSeq" id="WP_004177514.1">
    <property type="nucleotide sequence ID" value="NZ_CP021106.3"/>
</dbReference>
<dbReference type="InterPro" id="IPR010994">
    <property type="entry name" value="RuvA_2-like"/>
</dbReference>
<dbReference type="PANTHER" id="PTHR21180">
    <property type="entry name" value="ENDONUCLEASE/EXONUCLEASE/PHOSPHATASE FAMILY DOMAIN-CONTAINING PROTEIN 1"/>
    <property type="match status" value="1"/>
</dbReference>
<feature type="chain" id="PRO_5010879177" evidence="1">
    <location>
        <begin position="21"/>
        <end position="99"/>
    </location>
</feature>
<protein>
    <submittedName>
        <fullName evidence="2">Competence protein ComEA</fullName>
    </submittedName>
</protein>
<dbReference type="GO" id="GO:0015627">
    <property type="term" value="C:type II protein secretion system complex"/>
    <property type="evidence" value="ECO:0007669"/>
    <property type="project" value="TreeGrafter"/>
</dbReference>
<reference evidence="2 3" key="1">
    <citation type="journal article" date="2015" name="Int. J. Syst. Evol. Microbiol.">
        <title>Nitrosospira lacus sp. nov., a psychrotolerant, ammonia-oxidizing bacterium from sandy lake sediment.</title>
        <authorList>
            <person name="Urakawa H."/>
            <person name="Garcia J.C."/>
            <person name="Nielsen J.L."/>
            <person name="Le V.Q."/>
            <person name="Kozlowski J.A."/>
            <person name="Stein L.Y."/>
            <person name="Lim C.K."/>
            <person name="Pommerening-Roser A."/>
            <person name="Martens-Habbena W."/>
            <person name="Stahl D.A."/>
            <person name="Klotz M.G."/>
        </authorList>
    </citation>
    <scope>NUCLEOTIDE SEQUENCE [LARGE SCALE GENOMIC DNA]</scope>
    <source>
        <strain evidence="2 3">APG3</strain>
    </source>
</reference>
<dbReference type="eggNOG" id="COG1555">
    <property type="taxonomic scope" value="Bacteria"/>
</dbReference>